<evidence type="ECO:0000256" key="2">
    <source>
        <dbReference type="ARBA" id="ARBA00022475"/>
    </source>
</evidence>
<feature type="transmembrane region" description="Helical" evidence="6">
    <location>
        <begin position="35"/>
        <end position="53"/>
    </location>
</feature>
<sequence length="317" mass="35374">MTRYERVPESSETRHCSDDEIDIRELFFTLWAGKWIIIIATAAFAAGGVVYALSKPDIYQASVLLAPTEGSSGSGLSGQLGGLASLAGVSIGADASSKTVIAKEVLQSRAFLSDFISRHELAVPLMGTNGWNFRERSWVFNHKVYNADAAEWRNNSMPTNWDLVKKLKEQHVSVSENEENGMVTVRVKSQSPVAAQQWATWLVRDINEYMRSQDIEEAEASIQYLKTKLTETNITGMQQVFYQLIERETRTVMLANAQREYVFKTVDPAVVPQEKSQPKRALIVVVASMLGGMLGVVILFFRAFILSCPPQRTSRTD</sequence>
<keyword evidence="10" id="KW-1185">Reference proteome</keyword>
<feature type="domain" description="Polysaccharide chain length determinant N-terminal" evidence="7">
    <location>
        <begin position="19"/>
        <end position="117"/>
    </location>
</feature>
<dbReference type="InterPro" id="IPR003856">
    <property type="entry name" value="LPS_length_determ_N"/>
</dbReference>
<feature type="domain" description="Tyrosine-protein kinase G-rich" evidence="8">
    <location>
        <begin position="237"/>
        <end position="303"/>
    </location>
</feature>
<dbReference type="InterPro" id="IPR050445">
    <property type="entry name" value="Bact_polysacc_biosynth/exp"/>
</dbReference>
<keyword evidence="2" id="KW-1003">Cell membrane</keyword>
<keyword evidence="3 6" id="KW-0812">Transmembrane</keyword>
<organism evidence="9 10">
    <name type="scientific">Marinobacter algicola DG893</name>
    <dbReference type="NCBI Taxonomy" id="443152"/>
    <lineage>
        <taxon>Bacteria</taxon>
        <taxon>Pseudomonadati</taxon>
        <taxon>Pseudomonadota</taxon>
        <taxon>Gammaproteobacteria</taxon>
        <taxon>Pseudomonadales</taxon>
        <taxon>Marinobacteraceae</taxon>
        <taxon>Marinobacter</taxon>
    </lineage>
</organism>
<gene>
    <name evidence="9" type="ORF">MDG893_01255</name>
</gene>
<evidence type="ECO:0000313" key="9">
    <source>
        <dbReference type="EMBL" id="EDM47392.1"/>
    </source>
</evidence>
<dbReference type="STRING" id="443152.MDG893_01255"/>
<dbReference type="RefSeq" id="WP_007154131.1">
    <property type="nucleotide sequence ID" value="NZ_ABCP01000018.1"/>
</dbReference>
<proteinExistence type="predicted"/>
<evidence type="ECO:0000313" key="10">
    <source>
        <dbReference type="Proteomes" id="UP000005856"/>
    </source>
</evidence>
<accession>A6F1J1</accession>
<dbReference type="GO" id="GO:0004713">
    <property type="term" value="F:protein tyrosine kinase activity"/>
    <property type="evidence" value="ECO:0007669"/>
    <property type="project" value="TreeGrafter"/>
</dbReference>
<evidence type="ECO:0000256" key="5">
    <source>
        <dbReference type="ARBA" id="ARBA00023136"/>
    </source>
</evidence>
<dbReference type="GO" id="GO:0005886">
    <property type="term" value="C:plasma membrane"/>
    <property type="evidence" value="ECO:0007669"/>
    <property type="project" value="UniProtKB-SubCell"/>
</dbReference>
<evidence type="ECO:0000256" key="4">
    <source>
        <dbReference type="ARBA" id="ARBA00022989"/>
    </source>
</evidence>
<keyword evidence="4 6" id="KW-1133">Transmembrane helix</keyword>
<dbReference type="Pfam" id="PF13807">
    <property type="entry name" value="GNVR"/>
    <property type="match status" value="1"/>
</dbReference>
<keyword evidence="5 6" id="KW-0472">Membrane</keyword>
<protein>
    <submittedName>
        <fullName evidence="9">Chain length determinant protein</fullName>
    </submittedName>
</protein>
<dbReference type="InterPro" id="IPR032807">
    <property type="entry name" value="GNVR"/>
</dbReference>
<dbReference type="PANTHER" id="PTHR32309">
    <property type="entry name" value="TYROSINE-PROTEIN KINASE"/>
    <property type="match status" value="1"/>
</dbReference>
<comment type="caution">
    <text evidence="9">The sequence shown here is derived from an EMBL/GenBank/DDBJ whole genome shotgun (WGS) entry which is preliminary data.</text>
</comment>
<comment type="subcellular location">
    <subcellularLocation>
        <location evidence="1">Cell membrane</location>
        <topology evidence="1">Multi-pass membrane protein</topology>
    </subcellularLocation>
</comment>
<evidence type="ECO:0000259" key="7">
    <source>
        <dbReference type="Pfam" id="PF02706"/>
    </source>
</evidence>
<name>A6F1J1_9GAMM</name>
<reference evidence="9 10" key="1">
    <citation type="submission" date="2007-06" db="EMBL/GenBank/DDBJ databases">
        <authorList>
            <person name="Green D."/>
            <person name="Ferriera S."/>
            <person name="Johnson J."/>
            <person name="Kravitz S."/>
            <person name="Beeson K."/>
            <person name="Sutton G."/>
            <person name="Rogers Y.-H."/>
            <person name="Friedman R."/>
            <person name="Frazier M."/>
            <person name="Venter J.C."/>
        </authorList>
    </citation>
    <scope>NUCLEOTIDE SEQUENCE [LARGE SCALE GENOMIC DNA]</scope>
    <source>
        <strain evidence="9 10">DG893</strain>
    </source>
</reference>
<dbReference type="Pfam" id="PF02706">
    <property type="entry name" value="Wzz"/>
    <property type="match status" value="1"/>
</dbReference>
<dbReference type="AlphaFoldDB" id="A6F1J1"/>
<evidence type="ECO:0000256" key="6">
    <source>
        <dbReference type="SAM" id="Phobius"/>
    </source>
</evidence>
<dbReference type="eggNOG" id="COG3765">
    <property type="taxonomic scope" value="Bacteria"/>
</dbReference>
<dbReference type="Proteomes" id="UP000005856">
    <property type="component" value="Unassembled WGS sequence"/>
</dbReference>
<dbReference type="EMBL" id="ABCP01000018">
    <property type="protein sequence ID" value="EDM47392.1"/>
    <property type="molecule type" value="Genomic_DNA"/>
</dbReference>
<evidence type="ECO:0000256" key="1">
    <source>
        <dbReference type="ARBA" id="ARBA00004651"/>
    </source>
</evidence>
<evidence type="ECO:0000259" key="8">
    <source>
        <dbReference type="Pfam" id="PF13807"/>
    </source>
</evidence>
<dbReference type="PANTHER" id="PTHR32309:SF13">
    <property type="entry name" value="FERRIC ENTEROBACTIN TRANSPORT PROTEIN FEPE"/>
    <property type="match status" value="1"/>
</dbReference>
<evidence type="ECO:0000256" key="3">
    <source>
        <dbReference type="ARBA" id="ARBA00022692"/>
    </source>
</evidence>
<dbReference type="OrthoDB" id="9775724at2"/>
<feature type="transmembrane region" description="Helical" evidence="6">
    <location>
        <begin position="281"/>
        <end position="305"/>
    </location>
</feature>